<feature type="binding site" evidence="8">
    <location>
        <position position="427"/>
    </location>
    <ligand>
        <name>3-phosphoshikimate</name>
        <dbReference type="ChEBI" id="CHEBI:145989"/>
    </ligand>
</feature>
<feature type="region of interest" description="Disordered" evidence="9">
    <location>
        <begin position="1"/>
        <end position="123"/>
    </location>
</feature>
<feature type="binding site" evidence="8">
    <location>
        <position position="286"/>
    </location>
    <ligand>
        <name>phosphoenolpyruvate</name>
        <dbReference type="ChEBI" id="CHEBI:58702"/>
    </ligand>
</feature>
<dbReference type="HAMAP" id="MF_00210">
    <property type="entry name" value="EPSP_synth"/>
    <property type="match status" value="1"/>
</dbReference>
<dbReference type="PANTHER" id="PTHR21090:SF5">
    <property type="entry name" value="PENTAFUNCTIONAL AROM POLYPEPTIDE"/>
    <property type="match status" value="1"/>
</dbReference>
<dbReference type="PROSITE" id="PS00104">
    <property type="entry name" value="EPSP_SYNTHASE_1"/>
    <property type="match status" value="1"/>
</dbReference>
<organism evidence="11 12">
    <name type="scientific">Haloechinothrix alba</name>
    <dbReference type="NCBI Taxonomy" id="664784"/>
    <lineage>
        <taxon>Bacteria</taxon>
        <taxon>Bacillati</taxon>
        <taxon>Actinomycetota</taxon>
        <taxon>Actinomycetes</taxon>
        <taxon>Pseudonocardiales</taxon>
        <taxon>Pseudonocardiaceae</taxon>
        <taxon>Haloechinothrix</taxon>
    </lineage>
</organism>
<dbReference type="InterPro" id="IPR001986">
    <property type="entry name" value="Enolpyruvate_Tfrase_dom"/>
</dbReference>
<evidence type="ECO:0000256" key="6">
    <source>
        <dbReference type="ARBA" id="ARBA00023141"/>
    </source>
</evidence>
<feature type="binding site" evidence="8">
    <location>
        <position position="458"/>
    </location>
    <ligand>
        <name>phosphoenolpyruvate</name>
        <dbReference type="ChEBI" id="CHEBI:58702"/>
    </ligand>
</feature>
<feature type="binding site" evidence="8">
    <location>
        <position position="238"/>
    </location>
    <ligand>
        <name>phosphoenolpyruvate</name>
        <dbReference type="ChEBI" id="CHEBI:58702"/>
    </ligand>
</feature>
<comment type="caution">
    <text evidence="8">Lacks conserved residue(s) required for the propagation of feature annotation.</text>
</comment>
<comment type="subcellular location">
    <subcellularLocation>
        <location evidence="8">Cytoplasm</location>
    </subcellularLocation>
</comment>
<dbReference type="UniPathway" id="UPA00053">
    <property type="reaction ID" value="UER00089"/>
</dbReference>
<comment type="catalytic activity">
    <reaction evidence="7">
        <text>3-phosphoshikimate + phosphoenolpyruvate = 5-O-(1-carboxyvinyl)-3-phosphoshikimate + phosphate</text>
        <dbReference type="Rhea" id="RHEA:21256"/>
        <dbReference type="ChEBI" id="CHEBI:43474"/>
        <dbReference type="ChEBI" id="CHEBI:57701"/>
        <dbReference type="ChEBI" id="CHEBI:58702"/>
        <dbReference type="ChEBI" id="CHEBI:145989"/>
        <dbReference type="EC" id="2.5.1.19"/>
    </reaction>
    <physiologicalReaction direction="left-to-right" evidence="7">
        <dbReference type="Rhea" id="RHEA:21257"/>
    </physiologicalReaction>
</comment>
<evidence type="ECO:0000259" key="10">
    <source>
        <dbReference type="Pfam" id="PF00275"/>
    </source>
</evidence>
<feature type="compositionally biased region" description="Polar residues" evidence="9">
    <location>
        <begin position="18"/>
        <end position="27"/>
    </location>
</feature>
<dbReference type="FunFam" id="3.65.10.10:FF:000010">
    <property type="entry name" value="3-phosphoshikimate 1-carboxyvinyltransferase"/>
    <property type="match status" value="1"/>
</dbReference>
<feature type="domain" description="Enolpyruvate transferase" evidence="10">
    <location>
        <begin position="125"/>
        <end position="532"/>
    </location>
</feature>
<dbReference type="EMBL" id="FZNW01000026">
    <property type="protein sequence ID" value="SNR87006.1"/>
    <property type="molecule type" value="Genomic_DNA"/>
</dbReference>
<feature type="binding site" evidence="8">
    <location>
        <position position="499"/>
    </location>
    <ligand>
        <name>phosphoenolpyruvate</name>
        <dbReference type="ChEBI" id="CHEBI:58702"/>
    </ligand>
</feature>
<feature type="binding site" evidence="8">
    <location>
        <position position="284"/>
    </location>
    <ligand>
        <name>3-phosphoshikimate</name>
        <dbReference type="ChEBI" id="CHEBI:145989"/>
    </ligand>
</feature>
<keyword evidence="6 8" id="KW-0057">Aromatic amino acid biosynthesis</keyword>
<dbReference type="EC" id="2.5.1.19" evidence="8"/>
<gene>
    <name evidence="8" type="primary">aroA</name>
    <name evidence="11" type="ORF">SAMN06265360_1263</name>
</gene>
<evidence type="ECO:0000256" key="8">
    <source>
        <dbReference type="HAMAP-Rule" id="MF_00210"/>
    </source>
</evidence>
<feature type="binding site" evidence="8">
    <location>
        <position position="454"/>
    </location>
    <ligand>
        <name>3-phosphoshikimate</name>
        <dbReference type="ChEBI" id="CHEBI:145989"/>
    </ligand>
</feature>
<dbReference type="GO" id="GO:0009423">
    <property type="term" value="P:chorismate biosynthetic process"/>
    <property type="evidence" value="ECO:0007669"/>
    <property type="project" value="UniProtKB-UniRule"/>
</dbReference>
<comment type="function">
    <text evidence="8">Catalyzes the transfer of the enolpyruvyl moiety of phosphoenolpyruvate (PEP) to the 5-hydroxyl of shikimate-3-phosphate (S3P) to produce enolpyruvyl shikimate-3-phosphate and inorganic phosphate.</text>
</comment>
<comment type="pathway">
    <text evidence="1 8">Metabolic intermediate biosynthesis; chorismate biosynthesis; chorismate from D-erythrose 4-phosphate and phosphoenolpyruvate: step 6/7.</text>
</comment>
<feature type="binding site" evidence="8">
    <location>
        <position position="139"/>
    </location>
    <ligand>
        <name>3-phosphoshikimate</name>
        <dbReference type="ChEBI" id="CHEBI:145989"/>
    </ligand>
</feature>
<dbReference type="Pfam" id="PF00275">
    <property type="entry name" value="EPSP_synthase"/>
    <property type="match status" value="1"/>
</dbReference>
<feature type="compositionally biased region" description="Polar residues" evidence="9">
    <location>
        <begin position="102"/>
        <end position="111"/>
    </location>
</feature>
<dbReference type="InterPro" id="IPR013792">
    <property type="entry name" value="RNA3'P_cycl/enolpyr_Trfase_a/b"/>
</dbReference>
<dbReference type="GO" id="GO:0005737">
    <property type="term" value="C:cytoplasm"/>
    <property type="evidence" value="ECO:0007669"/>
    <property type="project" value="UniProtKB-SubCell"/>
</dbReference>
<evidence type="ECO:0000256" key="3">
    <source>
        <dbReference type="ARBA" id="ARBA00022490"/>
    </source>
</evidence>
<evidence type="ECO:0000256" key="4">
    <source>
        <dbReference type="ARBA" id="ARBA00022605"/>
    </source>
</evidence>
<dbReference type="GO" id="GO:0003866">
    <property type="term" value="F:3-phosphoshikimate 1-carboxyvinyltransferase activity"/>
    <property type="evidence" value="ECO:0007669"/>
    <property type="project" value="UniProtKB-UniRule"/>
</dbReference>
<evidence type="ECO:0000313" key="12">
    <source>
        <dbReference type="Proteomes" id="UP000198348"/>
    </source>
</evidence>
<dbReference type="InterPro" id="IPR023193">
    <property type="entry name" value="EPSP_synthase_CS"/>
</dbReference>
<dbReference type="GO" id="GO:0009073">
    <property type="term" value="P:aromatic amino acid family biosynthetic process"/>
    <property type="evidence" value="ECO:0007669"/>
    <property type="project" value="UniProtKB-KW"/>
</dbReference>
<feature type="binding site" evidence="8">
    <location>
        <position position="140"/>
    </location>
    <ligand>
        <name>3-phosphoshikimate</name>
        <dbReference type="ChEBI" id="CHEBI:145989"/>
    </ligand>
</feature>
<feature type="binding site" evidence="8">
    <location>
        <position position="144"/>
    </location>
    <ligand>
        <name>3-phosphoshikimate</name>
        <dbReference type="ChEBI" id="CHEBI:145989"/>
    </ligand>
</feature>
<dbReference type="InterPro" id="IPR006264">
    <property type="entry name" value="EPSP_synthase"/>
</dbReference>
<feature type="binding site" evidence="8">
    <location>
        <position position="524"/>
    </location>
    <ligand>
        <name>phosphoenolpyruvate</name>
        <dbReference type="ChEBI" id="CHEBI:58702"/>
    </ligand>
</feature>
<dbReference type="Gene3D" id="3.65.10.10">
    <property type="entry name" value="Enolpyruvate transferase domain"/>
    <property type="match status" value="2"/>
</dbReference>
<evidence type="ECO:0000256" key="1">
    <source>
        <dbReference type="ARBA" id="ARBA00004811"/>
    </source>
</evidence>
<dbReference type="SUPFAM" id="SSF55205">
    <property type="entry name" value="EPT/RTPC-like"/>
    <property type="match status" value="1"/>
</dbReference>
<reference evidence="12" key="1">
    <citation type="submission" date="2017-06" db="EMBL/GenBank/DDBJ databases">
        <authorList>
            <person name="Varghese N."/>
            <person name="Submissions S."/>
        </authorList>
    </citation>
    <scope>NUCLEOTIDE SEQUENCE [LARGE SCALE GENOMIC DNA]</scope>
    <source>
        <strain evidence="12">DSM 45207</strain>
    </source>
</reference>
<dbReference type="PROSITE" id="PS00885">
    <property type="entry name" value="EPSP_SYNTHASE_2"/>
    <property type="match status" value="1"/>
</dbReference>
<evidence type="ECO:0000313" key="11">
    <source>
        <dbReference type="EMBL" id="SNR87006.1"/>
    </source>
</evidence>
<protein>
    <recommendedName>
        <fullName evidence="8">3-phosphoshikimate 1-carboxyvinyltransferase</fullName>
        <ecNumber evidence="8">2.5.1.19</ecNumber>
    </recommendedName>
    <alternativeName>
        <fullName evidence="8">5-enolpyruvylshikimate-3-phosphate synthase</fullName>
        <shortName evidence="8">EPSP synthase</shortName>
        <shortName evidence="8">EPSPS</shortName>
    </alternativeName>
</protein>
<feature type="active site" description="Proton acceptor" evidence="8">
    <location>
        <position position="427"/>
    </location>
</feature>
<dbReference type="AlphaFoldDB" id="A0A238ZUA1"/>
<keyword evidence="12" id="KW-1185">Reference proteome</keyword>
<feature type="binding site" evidence="8">
    <location>
        <position position="285"/>
    </location>
    <ligand>
        <name>3-phosphoshikimate</name>
        <dbReference type="ChEBI" id="CHEBI:145989"/>
    </ligand>
</feature>
<keyword evidence="4 8" id="KW-0028">Amino-acid biosynthesis</keyword>
<dbReference type="GO" id="GO:0008652">
    <property type="term" value="P:amino acid biosynthetic process"/>
    <property type="evidence" value="ECO:0007669"/>
    <property type="project" value="UniProtKB-KW"/>
</dbReference>
<sequence>MPPAVPTCGGPGRVTRDCSWQTGSRDTGPTRATRARQAVTNRPAVTSGTWPGGTVRTVVSSAAVAPAGRARSRPRPGRDPDTTLPGHPPGTRRDIRDGRNGTAVSNSTVGSHSPAPGADWVVPTPARPVDATVRVPGSKSITNRAYVLAALASTATLVRHPLDSRDARLMIDALGVLGARSEHTDTAVRIHPLESRRCPDPAEIALGNSGTVARFTPPLAALGPATVRFDGDPALRRRPMAGVLRALRDLGVDIDDGGDPAPPFTVRGTGGVRGGVVDVDASASSQFLSALLLAGPAFREGITARLVGSAPPSGPHIAMTLDLLRTFGAAPLRDGTEFHVPPATLGCPDYTVEPDLSSAAPFLMAAALTGGSVRVLDWPASTTQPGDWVRSLLTELGVSVTTDERGVTATGSGVLPGAELDLHDVSELTPVVAAMLCFATEPSTIRGVAHLRGHETDRLAALATELSRLGGRVTETGDGLRIVPSPMRSGTFHTYDDHRLVMAAALIGLRVPGVAVENPATVGKTFPGFVEAWSGMLGA</sequence>
<feature type="binding site" evidence="8">
    <location>
        <position position="313"/>
    </location>
    <ligand>
        <name>3-phosphoshikimate</name>
        <dbReference type="ChEBI" id="CHEBI:145989"/>
    </ligand>
</feature>
<accession>A0A238ZUA1</accession>
<feature type="binding site" evidence="8">
    <location>
        <position position="210"/>
    </location>
    <ligand>
        <name>phosphoenolpyruvate</name>
        <dbReference type="ChEBI" id="CHEBI:58702"/>
    </ligand>
</feature>
<feature type="compositionally biased region" description="Polar residues" evidence="9">
    <location>
        <begin position="38"/>
        <end position="49"/>
    </location>
</feature>
<evidence type="ECO:0000256" key="2">
    <source>
        <dbReference type="ARBA" id="ARBA00009948"/>
    </source>
</evidence>
<feature type="binding site" evidence="8">
    <location>
        <position position="286"/>
    </location>
    <ligand>
        <name>3-phosphoshikimate</name>
        <dbReference type="ChEBI" id="CHEBI:145989"/>
    </ligand>
</feature>
<name>A0A238ZUA1_9PSEU</name>
<keyword evidence="3 8" id="KW-0963">Cytoplasm</keyword>
<evidence type="ECO:0000256" key="5">
    <source>
        <dbReference type="ARBA" id="ARBA00022679"/>
    </source>
</evidence>
<evidence type="ECO:0000256" key="9">
    <source>
        <dbReference type="SAM" id="MobiDB-lite"/>
    </source>
</evidence>
<comment type="subunit">
    <text evidence="8">Monomer.</text>
</comment>
<dbReference type="NCBIfam" id="TIGR01356">
    <property type="entry name" value="aroA"/>
    <property type="match status" value="1"/>
</dbReference>
<dbReference type="CDD" id="cd01556">
    <property type="entry name" value="EPSP_synthase"/>
    <property type="match status" value="1"/>
</dbReference>
<proteinExistence type="inferred from homology"/>
<comment type="similarity">
    <text evidence="2 8">Belongs to the EPSP synthase family.</text>
</comment>
<feature type="binding site" evidence="8">
    <location>
        <position position="139"/>
    </location>
    <ligand>
        <name>phosphoenolpyruvate</name>
        <dbReference type="ChEBI" id="CHEBI:58702"/>
    </ligand>
</feature>
<evidence type="ECO:0000256" key="7">
    <source>
        <dbReference type="ARBA" id="ARBA00044633"/>
    </source>
</evidence>
<dbReference type="InterPro" id="IPR036968">
    <property type="entry name" value="Enolpyruvate_Tfrase_sf"/>
</dbReference>
<feature type="compositionally biased region" description="Low complexity" evidence="9">
    <location>
        <begin position="53"/>
        <end position="69"/>
    </location>
</feature>
<dbReference type="PANTHER" id="PTHR21090">
    <property type="entry name" value="AROM/DEHYDROQUINATE SYNTHASE"/>
    <property type="match status" value="1"/>
</dbReference>
<dbReference type="Proteomes" id="UP000198348">
    <property type="component" value="Unassembled WGS sequence"/>
</dbReference>
<keyword evidence="5 8" id="KW-0808">Transferase</keyword>